<dbReference type="InterPro" id="IPR037103">
    <property type="entry name" value="Tubulin/FtsZ-like_C"/>
</dbReference>
<evidence type="ECO:0000256" key="1">
    <source>
        <dbReference type="ARBA" id="ARBA00022741"/>
    </source>
</evidence>
<name>A0ABQ5VUV6_9RHOB</name>
<sequence>MAKKRVCVEFGMGTSLRREDYTEAAIRALKDALWHNSLNIAPAFGFDQSAMLVDVEIAVQKPDAVDLDRLSAILPYGQPSFVVKKGGLDIPKPHGGTTLMANAAVIVSFDMEPAT</sequence>
<keyword evidence="2" id="KW-0342">GTP-binding</keyword>
<dbReference type="Pfam" id="PF09585">
    <property type="entry name" value="Lin0512_fam"/>
    <property type="match status" value="1"/>
</dbReference>
<dbReference type="EMBL" id="BSNN01000002">
    <property type="protein sequence ID" value="GLQ34967.1"/>
    <property type="molecule type" value="Genomic_DNA"/>
</dbReference>
<evidence type="ECO:0000313" key="4">
    <source>
        <dbReference type="Proteomes" id="UP001156694"/>
    </source>
</evidence>
<dbReference type="Gene3D" id="3.30.1330.20">
    <property type="entry name" value="Tubulin/FtsZ, C-terminal domain"/>
    <property type="match status" value="1"/>
</dbReference>
<protein>
    <submittedName>
        <fullName evidence="3">Uncharacterized protein</fullName>
    </submittedName>
</protein>
<dbReference type="PANTHER" id="PTHR34784">
    <property type="entry name" value="50S RIBOSOMAL PROTEIN L34"/>
    <property type="match status" value="1"/>
</dbReference>
<comment type="caution">
    <text evidence="3">The sequence shown here is derived from an EMBL/GenBank/DDBJ whole genome shotgun (WGS) entry which is preliminary data.</text>
</comment>
<dbReference type="PANTHER" id="PTHR34784:SF1">
    <property type="entry name" value="50S RIBOSOMAL PROTEIN L34"/>
    <property type="match status" value="1"/>
</dbReference>
<dbReference type="Proteomes" id="UP001156694">
    <property type="component" value="Unassembled WGS sequence"/>
</dbReference>
<proteinExistence type="predicted"/>
<gene>
    <name evidence="3" type="ORF">GCM10007939_12500</name>
</gene>
<evidence type="ECO:0000256" key="2">
    <source>
        <dbReference type="ARBA" id="ARBA00023134"/>
    </source>
</evidence>
<dbReference type="RefSeq" id="WP_284377056.1">
    <property type="nucleotide sequence ID" value="NZ_BSNN01000002.1"/>
</dbReference>
<keyword evidence="4" id="KW-1185">Reference proteome</keyword>
<accession>A0ABQ5VUV6</accession>
<evidence type="ECO:0000313" key="3">
    <source>
        <dbReference type="EMBL" id="GLQ34967.1"/>
    </source>
</evidence>
<keyword evidence="1" id="KW-0547">Nucleotide-binding</keyword>
<dbReference type="InterPro" id="IPR011719">
    <property type="entry name" value="CHP02058"/>
</dbReference>
<reference evidence="4" key="1">
    <citation type="journal article" date="2019" name="Int. J. Syst. Evol. Microbiol.">
        <title>The Global Catalogue of Microorganisms (GCM) 10K type strain sequencing project: providing services to taxonomists for standard genome sequencing and annotation.</title>
        <authorList>
            <consortium name="The Broad Institute Genomics Platform"/>
            <consortium name="The Broad Institute Genome Sequencing Center for Infectious Disease"/>
            <person name="Wu L."/>
            <person name="Ma J."/>
        </authorList>
    </citation>
    <scope>NUCLEOTIDE SEQUENCE [LARGE SCALE GENOMIC DNA]</scope>
    <source>
        <strain evidence="4">NBRC 110140</strain>
    </source>
</reference>
<organism evidence="3 4">
    <name type="scientific">Amylibacter marinus</name>
    <dbReference type="NCBI Taxonomy" id="1475483"/>
    <lineage>
        <taxon>Bacteria</taxon>
        <taxon>Pseudomonadati</taxon>
        <taxon>Pseudomonadota</taxon>
        <taxon>Alphaproteobacteria</taxon>
        <taxon>Rhodobacterales</taxon>
        <taxon>Paracoccaceae</taxon>
        <taxon>Amylibacter</taxon>
    </lineage>
</organism>